<dbReference type="AlphaFoldDB" id="A0A6J4JZM3"/>
<name>A0A6J4JZM3_9PSEU</name>
<proteinExistence type="predicted"/>
<feature type="compositionally biased region" description="Basic residues" evidence="1">
    <location>
        <begin position="1"/>
        <end position="35"/>
    </location>
</feature>
<gene>
    <name evidence="2" type="ORF">AVDCRST_MAG54-4486</name>
</gene>
<feature type="region of interest" description="Disordered" evidence="1">
    <location>
        <begin position="1"/>
        <end position="196"/>
    </location>
</feature>
<feature type="compositionally biased region" description="Basic residues" evidence="1">
    <location>
        <begin position="108"/>
        <end position="131"/>
    </location>
</feature>
<feature type="non-terminal residue" evidence="2">
    <location>
        <position position="1"/>
    </location>
</feature>
<accession>A0A6J4JZM3</accession>
<sequence length="196" mass="21890">ASVRRHRHRLARRLRRRTGRRRPGPALRRGVRRLRARPDARGRHVARRPRHLRGVPVVLAPGRRRPGAGRAPARDLAAPRHAGEGRRLRLARPRPGRDLGGDHPGRAPGRRGRHGPGAHRRRRWRRARLRQLQHLEPAARRRAGRRAARHGRAGAARGRGAAARVRRARPAAPARGPAPAGLVAGAAPLRRPRRSL</sequence>
<feature type="compositionally biased region" description="Basic residues" evidence="1">
    <location>
        <begin position="140"/>
        <end position="152"/>
    </location>
</feature>
<evidence type="ECO:0000313" key="2">
    <source>
        <dbReference type="EMBL" id="CAA9291532.1"/>
    </source>
</evidence>
<feature type="compositionally biased region" description="Low complexity" evidence="1">
    <location>
        <begin position="153"/>
        <end position="163"/>
    </location>
</feature>
<feature type="compositionally biased region" description="Basic and acidic residues" evidence="1">
    <location>
        <begin position="95"/>
        <end position="105"/>
    </location>
</feature>
<protein>
    <submittedName>
        <fullName evidence="2">Uncharacterized protein</fullName>
    </submittedName>
</protein>
<dbReference type="EMBL" id="CADCTH010000565">
    <property type="protein sequence ID" value="CAA9291532.1"/>
    <property type="molecule type" value="Genomic_DNA"/>
</dbReference>
<organism evidence="2">
    <name type="scientific">uncultured Actinomycetospora sp</name>
    <dbReference type="NCBI Taxonomy" id="1135996"/>
    <lineage>
        <taxon>Bacteria</taxon>
        <taxon>Bacillati</taxon>
        <taxon>Actinomycetota</taxon>
        <taxon>Actinomycetes</taxon>
        <taxon>Pseudonocardiales</taxon>
        <taxon>Pseudonocardiaceae</taxon>
        <taxon>Actinomycetospora</taxon>
        <taxon>environmental samples</taxon>
    </lineage>
</organism>
<feature type="compositionally biased region" description="Low complexity" evidence="1">
    <location>
        <begin position="170"/>
        <end position="189"/>
    </location>
</feature>
<evidence type="ECO:0000256" key="1">
    <source>
        <dbReference type="SAM" id="MobiDB-lite"/>
    </source>
</evidence>
<feature type="non-terminal residue" evidence="2">
    <location>
        <position position="196"/>
    </location>
</feature>
<feature type="compositionally biased region" description="Basic and acidic residues" evidence="1">
    <location>
        <begin position="77"/>
        <end position="87"/>
    </location>
</feature>
<reference evidence="2" key="1">
    <citation type="submission" date="2020-02" db="EMBL/GenBank/DDBJ databases">
        <authorList>
            <person name="Meier V. D."/>
        </authorList>
    </citation>
    <scope>NUCLEOTIDE SEQUENCE</scope>
    <source>
        <strain evidence="2">AVDCRST_MAG54</strain>
    </source>
</reference>
<feature type="compositionally biased region" description="Basic residues" evidence="1">
    <location>
        <begin position="43"/>
        <end position="53"/>
    </location>
</feature>